<dbReference type="Proteomes" id="UP000530514">
    <property type="component" value="Unassembled WGS sequence"/>
</dbReference>
<comment type="caution">
    <text evidence="1">The sequence shown here is derived from an EMBL/GenBank/DDBJ whole genome shotgun (WGS) entry which is preliminary data.</text>
</comment>
<dbReference type="InterPro" id="IPR012674">
    <property type="entry name" value="Calycin"/>
</dbReference>
<evidence type="ECO:0000313" key="1">
    <source>
        <dbReference type="EMBL" id="MBA4541893.1"/>
    </source>
</evidence>
<dbReference type="EMBL" id="JACEIP010000003">
    <property type="protein sequence ID" value="MBA4541893.1"/>
    <property type="molecule type" value="Genomic_DNA"/>
</dbReference>
<organism evidence="1 2">
    <name type="scientific">Thermoactinomyces daqus</name>
    <dbReference type="NCBI Taxonomy" id="1329516"/>
    <lineage>
        <taxon>Bacteria</taxon>
        <taxon>Bacillati</taxon>
        <taxon>Bacillota</taxon>
        <taxon>Bacilli</taxon>
        <taxon>Bacillales</taxon>
        <taxon>Thermoactinomycetaceae</taxon>
        <taxon>Thermoactinomyces</taxon>
    </lineage>
</organism>
<dbReference type="OrthoDB" id="2352933at2"/>
<sequence length="140" mass="16275">MIPVKIFIESTIEQPGEEKEVIEQELDGRFQMKEEEWILRYTENEGKPDEVRTSVRSFPEKITIARQGPVSYRQTYAPGKTMESVVHTPAGKTEMEVTTLVYERDWSGKEGRIRFTFLLHMGSQDLGQYQLSLKWMEAGK</sequence>
<dbReference type="Pfam" id="PF09148">
    <property type="entry name" value="DUF1934"/>
    <property type="match status" value="1"/>
</dbReference>
<dbReference type="AlphaFoldDB" id="A0A7W1X884"/>
<dbReference type="SUPFAM" id="SSF50814">
    <property type="entry name" value="Lipocalins"/>
    <property type="match status" value="1"/>
</dbReference>
<protein>
    <submittedName>
        <fullName evidence="1">DUF1934 domain-containing protein</fullName>
    </submittedName>
</protein>
<reference evidence="1 2" key="1">
    <citation type="submission" date="2020-07" db="EMBL/GenBank/DDBJ databases">
        <authorList>
            <person name="Feng H."/>
        </authorList>
    </citation>
    <scope>NUCLEOTIDE SEQUENCE [LARGE SCALE GENOMIC DNA]</scope>
    <source>
        <strain evidence="2">s-11</strain>
    </source>
</reference>
<proteinExistence type="predicted"/>
<dbReference type="InterPro" id="IPR015231">
    <property type="entry name" value="DUF1934"/>
</dbReference>
<gene>
    <name evidence="1" type="ORF">H1164_03120</name>
</gene>
<dbReference type="Gene3D" id="2.40.128.20">
    <property type="match status" value="1"/>
</dbReference>
<evidence type="ECO:0000313" key="2">
    <source>
        <dbReference type="Proteomes" id="UP000530514"/>
    </source>
</evidence>
<accession>A0A7W1X884</accession>
<keyword evidence="2" id="KW-1185">Reference proteome</keyword>
<name>A0A7W1X884_9BACL</name>
<dbReference type="RefSeq" id="WP_033100449.1">
    <property type="nucleotide sequence ID" value="NZ_JACEIP010000003.1"/>
</dbReference>